<evidence type="ECO:0000313" key="4">
    <source>
        <dbReference type="EMBL" id="RKU48042.1"/>
    </source>
</evidence>
<organism evidence="4 5">
    <name type="scientific">Coniochaeta pulveracea</name>
    <dbReference type="NCBI Taxonomy" id="177199"/>
    <lineage>
        <taxon>Eukaryota</taxon>
        <taxon>Fungi</taxon>
        <taxon>Dikarya</taxon>
        <taxon>Ascomycota</taxon>
        <taxon>Pezizomycotina</taxon>
        <taxon>Sordariomycetes</taxon>
        <taxon>Sordariomycetidae</taxon>
        <taxon>Coniochaetales</taxon>
        <taxon>Coniochaetaceae</taxon>
        <taxon>Coniochaeta</taxon>
    </lineage>
</organism>
<proteinExistence type="inferred from homology"/>
<name>A0A420YJH3_9PEZI</name>
<dbReference type="SUPFAM" id="SSF52402">
    <property type="entry name" value="Adenine nucleotide alpha hydrolases-like"/>
    <property type="match status" value="1"/>
</dbReference>
<protein>
    <recommendedName>
        <fullName evidence="3">Cytoplasmic tRNA 2-thiolation protein 2</fullName>
    </recommendedName>
</protein>
<dbReference type="GO" id="GO:0005829">
    <property type="term" value="C:cytosol"/>
    <property type="evidence" value="ECO:0007669"/>
    <property type="project" value="TreeGrafter"/>
</dbReference>
<dbReference type="GO" id="GO:0000049">
    <property type="term" value="F:tRNA binding"/>
    <property type="evidence" value="ECO:0007669"/>
    <property type="project" value="InterPro"/>
</dbReference>
<comment type="subcellular location">
    <subcellularLocation>
        <location evidence="3">Cytoplasm</location>
    </subcellularLocation>
</comment>
<evidence type="ECO:0000256" key="1">
    <source>
        <dbReference type="ARBA" id="ARBA00022490"/>
    </source>
</evidence>
<dbReference type="AlphaFoldDB" id="A0A420YJH3"/>
<dbReference type="EMBL" id="QVQW01000006">
    <property type="protein sequence ID" value="RKU48042.1"/>
    <property type="molecule type" value="Genomic_DNA"/>
</dbReference>
<gene>
    <name evidence="3 4" type="primary">NCS2</name>
    <name evidence="3" type="synonym">CTU2</name>
    <name evidence="4" type="ORF">DL546_007758</name>
</gene>
<comment type="pathway">
    <text evidence="3">tRNA modification; 5-methoxycarbonylmethyl-2-thiouridine-tRNA biosynthesis.</text>
</comment>
<accession>A0A420YJH3</accession>
<comment type="similarity">
    <text evidence="3">Belongs to the CTU2/NCS2 family.</text>
</comment>
<dbReference type="Pfam" id="PF10288">
    <property type="entry name" value="CTU2"/>
    <property type="match status" value="1"/>
</dbReference>
<comment type="function">
    <text evidence="3">Plays a central role in 2-thiolation of mcm(5)S(2)U at tRNA wobble positions of tRNA(Lys), tRNA(Glu) and tRNA(Gln). May act by forming a heterodimer with NCS6 that ligates sulfur from thiocarboxylated URM1 onto the uridine of tRNAs at wobble position. Prior mcm(5) tRNA modification by the elongator complex is required for 2-thiolation. May also be involved in protein urmylation.</text>
</comment>
<evidence type="ECO:0000256" key="3">
    <source>
        <dbReference type="HAMAP-Rule" id="MF_03054"/>
    </source>
</evidence>
<keyword evidence="1 3" id="KW-0963">Cytoplasm</keyword>
<keyword evidence="5" id="KW-1185">Reference proteome</keyword>
<comment type="caution">
    <text evidence="4">The sequence shown here is derived from an EMBL/GenBank/DDBJ whole genome shotgun (WGS) entry which is preliminary data.</text>
</comment>
<dbReference type="UniPathway" id="UPA00988"/>
<dbReference type="Proteomes" id="UP000275385">
    <property type="component" value="Unassembled WGS sequence"/>
</dbReference>
<sequence length="391" mass="43148">MVTKIEAGSQDSQPLQRPCKKCNNQEATLTSRTEPVCKDCFTQYIYLKCVRHIGLLGKETQGPYGSQPTRRYLLGLSLGTSSTILLHILNSYVEAALSKGRKSPLDLDIIVVDTSVSEQDEALQATLDAYRQRYPRLTFEVLPLTSVLGISSIDWTALPSLKQDQSPAQQLADLFERLPSTTSRADILRLFIRHILIHTALSRSCQAVLLGHSTTALAELTLAETAKGRGFSLPWQINDGVLPIEDFSPDPDNAPADKKRTIRVHHPLRELFRQELVTYTTLTEPPLTDIIPAEDVVNKASPVVSHRDLSIEEVVLRYFADVEVNYPSIVANVVKTTAKLDRLDAEERCGVCGMTLDELGDERWKGEIGDSGGGEEGAGSLCYGCERSVRG</sequence>
<dbReference type="STRING" id="177199.A0A420YJH3"/>
<dbReference type="HAMAP" id="MF_03054">
    <property type="entry name" value="CTU2"/>
    <property type="match status" value="1"/>
</dbReference>
<dbReference type="InterPro" id="IPR019407">
    <property type="entry name" value="CTU2"/>
</dbReference>
<dbReference type="GO" id="GO:0016779">
    <property type="term" value="F:nucleotidyltransferase activity"/>
    <property type="evidence" value="ECO:0007669"/>
    <property type="project" value="UniProtKB-UniRule"/>
</dbReference>
<dbReference type="InterPro" id="IPR014729">
    <property type="entry name" value="Rossmann-like_a/b/a_fold"/>
</dbReference>
<dbReference type="PANTHER" id="PTHR20882">
    <property type="entry name" value="CYTOPLASMIC TRNA 2-THIOLATION PROTEIN 2"/>
    <property type="match status" value="1"/>
</dbReference>
<dbReference type="GO" id="GO:0002143">
    <property type="term" value="P:tRNA wobble position uridine thiolation"/>
    <property type="evidence" value="ECO:0007669"/>
    <property type="project" value="TreeGrafter"/>
</dbReference>
<dbReference type="GO" id="GO:0032447">
    <property type="term" value="P:protein urmylation"/>
    <property type="evidence" value="ECO:0007669"/>
    <property type="project" value="UniProtKB-UniRule"/>
</dbReference>
<keyword evidence="2 3" id="KW-0819">tRNA processing</keyword>
<dbReference type="OrthoDB" id="25129at2759"/>
<evidence type="ECO:0000313" key="5">
    <source>
        <dbReference type="Proteomes" id="UP000275385"/>
    </source>
</evidence>
<dbReference type="PANTHER" id="PTHR20882:SF14">
    <property type="entry name" value="CYTOPLASMIC TRNA 2-THIOLATION PROTEIN 2"/>
    <property type="match status" value="1"/>
</dbReference>
<dbReference type="Gene3D" id="3.40.50.620">
    <property type="entry name" value="HUPs"/>
    <property type="match status" value="1"/>
</dbReference>
<reference evidence="4 5" key="1">
    <citation type="submission" date="2018-08" db="EMBL/GenBank/DDBJ databases">
        <title>Draft genome of the lignicolous fungus Coniochaeta pulveracea.</title>
        <authorList>
            <person name="Borstlap C.J."/>
            <person name="De Witt R.N."/>
            <person name="Botha A."/>
            <person name="Volschenk H."/>
        </authorList>
    </citation>
    <scope>NUCLEOTIDE SEQUENCE [LARGE SCALE GENOMIC DNA]</scope>
    <source>
        <strain evidence="4 5">CAB683</strain>
    </source>
</reference>
<dbReference type="GO" id="GO:0016783">
    <property type="term" value="F:sulfurtransferase activity"/>
    <property type="evidence" value="ECO:0007669"/>
    <property type="project" value="TreeGrafter"/>
</dbReference>
<evidence type="ECO:0000256" key="2">
    <source>
        <dbReference type="ARBA" id="ARBA00022694"/>
    </source>
</evidence>